<dbReference type="EMBL" id="HBFR01012663">
    <property type="protein sequence ID" value="CAD8881954.1"/>
    <property type="molecule type" value="Transcribed_RNA"/>
</dbReference>
<name>A0A7S1BCY5_9STRA</name>
<reference evidence="1" key="1">
    <citation type="submission" date="2021-01" db="EMBL/GenBank/DDBJ databases">
        <authorList>
            <person name="Corre E."/>
            <person name="Pelletier E."/>
            <person name="Niang G."/>
            <person name="Scheremetjew M."/>
            <person name="Finn R."/>
            <person name="Kale V."/>
            <person name="Holt S."/>
            <person name="Cochrane G."/>
            <person name="Meng A."/>
            <person name="Brown T."/>
            <person name="Cohen L."/>
        </authorList>
    </citation>
    <scope>NUCLEOTIDE SEQUENCE</scope>
    <source>
        <strain evidence="1">308</strain>
    </source>
</reference>
<dbReference type="AlphaFoldDB" id="A0A7S1BCY5"/>
<accession>A0A7S1BCY5</accession>
<protein>
    <submittedName>
        <fullName evidence="1">Uncharacterized protein</fullName>
    </submittedName>
</protein>
<evidence type="ECO:0000313" key="1">
    <source>
        <dbReference type="EMBL" id="CAD8881954.1"/>
    </source>
</evidence>
<proteinExistence type="predicted"/>
<dbReference type="SUPFAM" id="SSF57414">
    <property type="entry name" value="Hairpin loop containing domain-like"/>
    <property type="match status" value="1"/>
</dbReference>
<gene>
    <name evidence="1" type="ORF">CHYS00102_LOCUS9142</name>
</gene>
<organism evidence="1">
    <name type="scientific">Corethron hystrix</name>
    <dbReference type="NCBI Taxonomy" id="216773"/>
    <lineage>
        <taxon>Eukaryota</taxon>
        <taxon>Sar</taxon>
        <taxon>Stramenopiles</taxon>
        <taxon>Ochrophyta</taxon>
        <taxon>Bacillariophyta</taxon>
        <taxon>Coscinodiscophyceae</taxon>
        <taxon>Corethrophycidae</taxon>
        <taxon>Corethrales</taxon>
        <taxon>Corethraceae</taxon>
        <taxon>Corethron</taxon>
    </lineage>
</organism>
<sequence>MNTSSSSIKKENMNFRLLNSQLNRPIPRSRQGPGKNINVGFRLYFFSRFRYLICAIFWVYTVKRWSITKSYNIENELSSTGMRRYNQIVNKEHAFRVGVPLDGGVLPVRRFVIESGIHLMDYVDSKNTASAEICNDLCFSNEKCDGWHLLVGEKCSLYEDYAESLTTKPHPVRSSESIVGFSQRRAGYLRPPGQKGSAVSDSRDRVLYILHFHHSPQDLLSGYHYILDTLMTTCMPSFMDVVVVTPNAMPFWMDKNKKITTLANPLVNEAYNAHMTLPIVMAKFPDYRGYMVVNDDAVVRFWKLLNIDNEEHGGQGKTMSGAEHWFGERPWATFPQRGQCDENIRGRNCKSYSNDSLPSFPWKPAPEWLHGQQMPSYKKLRYDWVWFNHNPGSRHFRPKFKRSNFDAALDAMEDICANFEMRSWINEMSFDENPCPVRGHGREGEEGYKILKPYVNGKSDAFYVPGTELGKRMARIITVLGEQNVYLEIAVAMAYYLIVPTALLQEMPLCDLSYRTRKELKGAYGWTAENCAVLHAIKFSQQERREYWSAEMKENCHTVETAVGKLELNSL</sequence>